<dbReference type="AlphaFoldDB" id="A0A418B1K8"/>
<dbReference type="EMBL" id="QUSY01000175">
    <property type="protein sequence ID" value="RHY31907.1"/>
    <property type="molecule type" value="Genomic_DNA"/>
</dbReference>
<feature type="transmembrane region" description="Helical" evidence="2">
    <location>
        <begin position="745"/>
        <end position="771"/>
    </location>
</feature>
<dbReference type="PANTHER" id="PTHR13167:SF25">
    <property type="entry name" value="PIEZO-TYPE MECHANOSENSITIVE ION CHANNEL COMPONENT"/>
    <property type="match status" value="1"/>
</dbReference>
<dbReference type="GO" id="GO:0042391">
    <property type="term" value="P:regulation of membrane potential"/>
    <property type="evidence" value="ECO:0007669"/>
    <property type="project" value="TreeGrafter"/>
</dbReference>
<dbReference type="SMART" id="SM00060">
    <property type="entry name" value="FN3"/>
    <property type="match status" value="1"/>
</dbReference>
<sequence length="1048" mass="115176">MQLWCVDAKGAFLRHVDSMVLFTIYGEPSSQRCVLEPESVGMLLVVVLSTSVNLFQTGSLVLATYLALFHHHRRRLWRVLLVYTLAVCLTLYTWNISCPSSTALHELVGLTCYRNVNTATAPPTSAPTVAAVNAPEVGKTAIPGNFVAPNATTTPVSTPPSRAVRSASTAPQTTSGAVVDIGTLDGFKMQLADNNAALPNGNATPQPASTTRATLTTLWGAPLFNAQLILIAQVVLQLVIYTRKWHTCAPDTTRLPIYFVSRCTTEIDRVFRVGGVVVCYVVLLAQAFTWEVRRGGHVTIVGLVQLVLFLALVDSHVTNLWLFPRGTAHYRKLWRVVLVVQLLVVVLRYLYQFAPVSSAILTHWLPPFCTMDDVGFESLSSTTHLSNLFGYLFPTVLMAGLAAWQIASMNQPVAPITMPVQFQKEWVWLCRAMSRSSVAIVALAVLLATDTINLMGFLYYLSAIYAVLNRKFMAAWPYLFTASCVVLLGTYVLQLNLVWFDTANTTETRQWLRLPPPDDSVTLWTTSCVPLLMIGLCALQRVGALFEPTFPPNGGPTWLELMYASHVVPLFTRDTSVTLLMLALLVSCFVHLNAVSIVYMVVVRCVMLTDWNEPKVHQTYVRVLTGVLVGVSIVQYLLLLWFPAWLVVPSAKLPPWTWLDTPYQAWLMLSFQNKWSLVADFTSLFALHLIPPPPAAPASAGAATCDATLPMDPAGHADVAIAPALAPTTPPLSLQLFVANYSISVVLVGVFITGCAQFGVASGLYLGWSIYMLFHLDRLDWQPILLESLQAYNWFYLLLLVVYQCPLFNDITQTCTLGTNQPLGDGICLSVPVALGLYKAPRSLDTATIGSATPSTSTMLSIAIFVMIAIQMQVFASAPYRLVLERGYAMNDHLAKVRIQQWRHLKLEKQAAIQRLKAIVSKLVNKVEEMMDIAMGLHYSLPPMAPHRPRVVSTTQNSITVSWDAPESKIHKIRGYRISRQTCPSMTLLGDFGDVVSVPASQTMAEIHGLRPGTSYQFKVAAVSRMGEGPFSVASEPAGNAMHGLGMV</sequence>
<comment type="caution">
    <text evidence="4">The sequence shown here is derived from an EMBL/GenBank/DDBJ whole genome shotgun (WGS) entry which is preliminary data.</text>
</comment>
<feature type="domain" description="Fibronectin type-III" evidence="3">
    <location>
        <begin position="945"/>
        <end position="1044"/>
    </location>
</feature>
<feature type="region of interest" description="Disordered" evidence="1">
    <location>
        <begin position="149"/>
        <end position="169"/>
    </location>
</feature>
<keyword evidence="5" id="KW-1185">Reference proteome</keyword>
<feature type="transmembrane region" description="Helical" evidence="2">
    <location>
        <begin position="76"/>
        <end position="94"/>
    </location>
</feature>
<feature type="transmembrane region" description="Helical" evidence="2">
    <location>
        <begin position="42"/>
        <end position="69"/>
    </location>
</feature>
<feature type="transmembrane region" description="Helical" evidence="2">
    <location>
        <begin position="270"/>
        <end position="289"/>
    </location>
</feature>
<dbReference type="Proteomes" id="UP000285060">
    <property type="component" value="Unassembled WGS sequence"/>
</dbReference>
<dbReference type="Pfam" id="PF00041">
    <property type="entry name" value="fn3"/>
    <property type="match status" value="1"/>
</dbReference>
<dbReference type="InterPro" id="IPR003961">
    <property type="entry name" value="FN3_dom"/>
</dbReference>
<dbReference type="InterPro" id="IPR013783">
    <property type="entry name" value="Ig-like_fold"/>
</dbReference>
<dbReference type="InterPro" id="IPR036116">
    <property type="entry name" value="FN3_sf"/>
</dbReference>
<organism evidence="4 5">
    <name type="scientific">Aphanomyces invadans</name>
    <dbReference type="NCBI Taxonomy" id="157072"/>
    <lineage>
        <taxon>Eukaryota</taxon>
        <taxon>Sar</taxon>
        <taxon>Stramenopiles</taxon>
        <taxon>Oomycota</taxon>
        <taxon>Saprolegniomycetes</taxon>
        <taxon>Saprolegniales</taxon>
        <taxon>Verrucalvaceae</taxon>
        <taxon>Aphanomyces</taxon>
    </lineage>
</organism>
<dbReference type="PRINTS" id="PR00014">
    <property type="entry name" value="FNTYPEIII"/>
</dbReference>
<feature type="transmembrane region" description="Helical" evidence="2">
    <location>
        <begin position="452"/>
        <end position="468"/>
    </location>
</feature>
<gene>
    <name evidence="4" type="ORF">DYB32_003052</name>
</gene>
<evidence type="ECO:0000256" key="1">
    <source>
        <dbReference type="SAM" id="MobiDB-lite"/>
    </source>
</evidence>
<dbReference type="VEuPathDB" id="FungiDB:H310_10493"/>
<protein>
    <recommendedName>
        <fullName evidence="3">Fibronectin type-III domain-containing protein</fullName>
    </recommendedName>
</protein>
<feature type="transmembrane region" description="Helical" evidence="2">
    <location>
        <begin position="219"/>
        <end position="241"/>
    </location>
</feature>
<dbReference type="CDD" id="cd00063">
    <property type="entry name" value="FN3"/>
    <property type="match status" value="1"/>
</dbReference>
<feature type="transmembrane region" description="Helical" evidence="2">
    <location>
        <begin position="623"/>
        <end position="648"/>
    </location>
</feature>
<dbReference type="GO" id="GO:0016020">
    <property type="term" value="C:membrane"/>
    <property type="evidence" value="ECO:0007669"/>
    <property type="project" value="InterPro"/>
</dbReference>
<feature type="compositionally biased region" description="Polar residues" evidence="1">
    <location>
        <begin position="150"/>
        <end position="169"/>
    </location>
</feature>
<feature type="transmembrane region" description="Helical" evidence="2">
    <location>
        <begin position="295"/>
        <end position="313"/>
    </location>
</feature>
<dbReference type="GO" id="GO:0050982">
    <property type="term" value="P:detection of mechanical stimulus"/>
    <property type="evidence" value="ECO:0007669"/>
    <property type="project" value="TreeGrafter"/>
</dbReference>
<dbReference type="InterPro" id="IPR027272">
    <property type="entry name" value="Piezo"/>
</dbReference>
<evidence type="ECO:0000256" key="2">
    <source>
        <dbReference type="SAM" id="Phobius"/>
    </source>
</evidence>
<dbReference type="GO" id="GO:0071260">
    <property type="term" value="P:cellular response to mechanical stimulus"/>
    <property type="evidence" value="ECO:0007669"/>
    <property type="project" value="TreeGrafter"/>
</dbReference>
<keyword evidence="2" id="KW-0812">Transmembrane</keyword>
<dbReference type="GO" id="GO:0005261">
    <property type="term" value="F:monoatomic cation channel activity"/>
    <property type="evidence" value="ECO:0007669"/>
    <property type="project" value="TreeGrafter"/>
</dbReference>
<evidence type="ECO:0000313" key="4">
    <source>
        <dbReference type="EMBL" id="RHY31907.1"/>
    </source>
</evidence>
<dbReference type="PROSITE" id="PS50853">
    <property type="entry name" value="FN3"/>
    <property type="match status" value="1"/>
</dbReference>
<reference evidence="4 5" key="1">
    <citation type="submission" date="2018-08" db="EMBL/GenBank/DDBJ databases">
        <title>Aphanomyces genome sequencing and annotation.</title>
        <authorList>
            <person name="Minardi D."/>
            <person name="Oidtmann B."/>
            <person name="Van Der Giezen M."/>
            <person name="Studholme D.J."/>
        </authorList>
    </citation>
    <scope>NUCLEOTIDE SEQUENCE [LARGE SCALE GENOMIC DNA]</scope>
    <source>
        <strain evidence="4 5">NJM0002</strain>
    </source>
</reference>
<proteinExistence type="predicted"/>
<evidence type="ECO:0000259" key="3">
    <source>
        <dbReference type="PROSITE" id="PS50853"/>
    </source>
</evidence>
<dbReference type="Gene3D" id="2.60.40.10">
    <property type="entry name" value="Immunoglobulins"/>
    <property type="match status" value="1"/>
</dbReference>
<feature type="transmembrane region" description="Helical" evidence="2">
    <location>
        <begin position="333"/>
        <end position="351"/>
    </location>
</feature>
<dbReference type="SUPFAM" id="SSF49265">
    <property type="entry name" value="Fibronectin type III"/>
    <property type="match status" value="1"/>
</dbReference>
<feature type="transmembrane region" description="Helical" evidence="2">
    <location>
        <begin position="475"/>
        <end position="500"/>
    </location>
</feature>
<feature type="transmembrane region" description="Helical" evidence="2">
    <location>
        <begin position="579"/>
        <end position="603"/>
    </location>
</feature>
<name>A0A418B1K8_9STRA</name>
<keyword evidence="2" id="KW-1133">Transmembrane helix</keyword>
<dbReference type="GO" id="GO:0008381">
    <property type="term" value="F:mechanosensitive monoatomic ion channel activity"/>
    <property type="evidence" value="ECO:0007669"/>
    <property type="project" value="InterPro"/>
</dbReference>
<dbReference type="PANTHER" id="PTHR13167">
    <property type="entry name" value="PIEZO-TYPE MECHANOSENSITIVE ION CHANNEL COMPONENT"/>
    <property type="match status" value="1"/>
</dbReference>
<feature type="transmembrane region" description="Helical" evidence="2">
    <location>
        <begin position="388"/>
        <end position="407"/>
    </location>
</feature>
<keyword evidence="2" id="KW-0472">Membrane</keyword>
<feature type="transmembrane region" description="Helical" evidence="2">
    <location>
        <begin position="520"/>
        <end position="539"/>
    </location>
</feature>
<evidence type="ECO:0000313" key="5">
    <source>
        <dbReference type="Proteomes" id="UP000285060"/>
    </source>
</evidence>
<accession>A0A418B1K8</accession>